<name>A0A6A6GG74_9PEZI</name>
<dbReference type="Proteomes" id="UP000799538">
    <property type="component" value="Unassembled WGS sequence"/>
</dbReference>
<reference evidence="3" key="1">
    <citation type="journal article" date="2020" name="Stud. Mycol.">
        <title>101 Dothideomycetes genomes: A test case for predicting lifestyles and emergence of pathogens.</title>
        <authorList>
            <person name="Haridas S."/>
            <person name="Albert R."/>
            <person name="Binder M."/>
            <person name="Bloem J."/>
            <person name="LaButti K."/>
            <person name="Salamov A."/>
            <person name="Andreopoulos B."/>
            <person name="Baker S."/>
            <person name="Barry K."/>
            <person name="Bills G."/>
            <person name="Bluhm B."/>
            <person name="Cannon C."/>
            <person name="Castanera R."/>
            <person name="Culley D."/>
            <person name="Daum C."/>
            <person name="Ezra D."/>
            <person name="Gonzalez J."/>
            <person name="Henrissat B."/>
            <person name="Kuo A."/>
            <person name="Liang C."/>
            <person name="Lipzen A."/>
            <person name="Lutzoni F."/>
            <person name="Magnuson J."/>
            <person name="Mondo S."/>
            <person name="Nolan M."/>
            <person name="Ohm R."/>
            <person name="Pangilinan J."/>
            <person name="Park H.-J."/>
            <person name="Ramirez L."/>
            <person name="Alfaro M."/>
            <person name="Sun H."/>
            <person name="Tritt A."/>
            <person name="Yoshinaga Y."/>
            <person name="Zwiers L.-H."/>
            <person name="Turgeon B."/>
            <person name="Goodwin S."/>
            <person name="Spatafora J."/>
            <person name="Crous P."/>
            <person name="Grigoriev I."/>
        </authorList>
    </citation>
    <scope>NUCLEOTIDE SEQUENCE [LARGE SCALE GENOMIC DNA]</scope>
    <source>
        <strain evidence="3">CECT 20119</strain>
    </source>
</reference>
<feature type="compositionally biased region" description="Polar residues" evidence="1">
    <location>
        <begin position="56"/>
        <end position="79"/>
    </location>
</feature>
<accession>A0A6A6GG74</accession>
<evidence type="ECO:0000256" key="1">
    <source>
        <dbReference type="SAM" id="MobiDB-lite"/>
    </source>
</evidence>
<evidence type="ECO:0000313" key="3">
    <source>
        <dbReference type="Proteomes" id="UP000799538"/>
    </source>
</evidence>
<dbReference type="EMBL" id="ML992504">
    <property type="protein sequence ID" value="KAF2224712.1"/>
    <property type="molecule type" value="Genomic_DNA"/>
</dbReference>
<protein>
    <submittedName>
        <fullName evidence="2">Uncharacterized protein</fullName>
    </submittedName>
</protein>
<proteinExistence type="predicted"/>
<feature type="region of interest" description="Disordered" evidence="1">
    <location>
        <begin position="56"/>
        <end position="86"/>
    </location>
</feature>
<organism evidence="2 3">
    <name type="scientific">Elsinoe ampelina</name>
    <dbReference type="NCBI Taxonomy" id="302913"/>
    <lineage>
        <taxon>Eukaryota</taxon>
        <taxon>Fungi</taxon>
        <taxon>Dikarya</taxon>
        <taxon>Ascomycota</taxon>
        <taxon>Pezizomycotina</taxon>
        <taxon>Dothideomycetes</taxon>
        <taxon>Dothideomycetidae</taxon>
        <taxon>Myriangiales</taxon>
        <taxon>Elsinoaceae</taxon>
        <taxon>Elsinoe</taxon>
    </lineage>
</organism>
<gene>
    <name evidence="2" type="ORF">BDZ85DRAFT_258955</name>
</gene>
<keyword evidence="3" id="KW-1185">Reference proteome</keyword>
<sequence>MPNMQHLRPFHVRVETPEQSWRLQAEQEIRSRARPSLSIFIWLGPTSAILHSTTTLHSENSMQPSDEEVSSTVTGTGQHQEIRPWL</sequence>
<dbReference type="AlphaFoldDB" id="A0A6A6GG74"/>
<evidence type="ECO:0000313" key="2">
    <source>
        <dbReference type="EMBL" id="KAF2224712.1"/>
    </source>
</evidence>